<keyword evidence="2" id="KW-0378">Hydrolase</keyword>
<organism evidence="6 7">
    <name type="scientific">Frankia alni (strain DSM 45986 / CECT 9034 / ACN14a)</name>
    <dbReference type="NCBI Taxonomy" id="326424"/>
    <lineage>
        <taxon>Bacteria</taxon>
        <taxon>Bacillati</taxon>
        <taxon>Actinomycetota</taxon>
        <taxon>Actinomycetes</taxon>
        <taxon>Frankiales</taxon>
        <taxon>Frankiaceae</taxon>
        <taxon>Frankia</taxon>
    </lineage>
</organism>
<keyword evidence="7" id="KW-1185">Reference proteome</keyword>
<feature type="domain" description="Acyl-CoA thioesterase-like N-terminal HotDog" evidence="4">
    <location>
        <begin position="61"/>
        <end position="134"/>
    </location>
</feature>
<name>Q0RCA1_FRAAA</name>
<dbReference type="eggNOG" id="COG1946">
    <property type="taxonomic scope" value="Bacteria"/>
</dbReference>
<dbReference type="Gene3D" id="2.40.160.210">
    <property type="entry name" value="Acyl-CoA thioesterase, double hotdog domain"/>
    <property type="match status" value="1"/>
</dbReference>
<dbReference type="InterPro" id="IPR003703">
    <property type="entry name" value="Acyl_CoA_thio"/>
</dbReference>
<evidence type="ECO:0000256" key="3">
    <source>
        <dbReference type="SAM" id="MobiDB-lite"/>
    </source>
</evidence>
<dbReference type="AlphaFoldDB" id="Q0RCA1"/>
<gene>
    <name evidence="6" type="ordered locus">FRAAL6303</name>
</gene>
<dbReference type="GO" id="GO:0006637">
    <property type="term" value="P:acyl-CoA metabolic process"/>
    <property type="evidence" value="ECO:0007669"/>
    <property type="project" value="InterPro"/>
</dbReference>
<dbReference type="HOGENOM" id="CLU_072536_0_0_11"/>
<dbReference type="Pfam" id="PF20789">
    <property type="entry name" value="4HBT_3C"/>
    <property type="match status" value="1"/>
</dbReference>
<evidence type="ECO:0000259" key="4">
    <source>
        <dbReference type="Pfam" id="PF13622"/>
    </source>
</evidence>
<evidence type="ECO:0000256" key="1">
    <source>
        <dbReference type="ARBA" id="ARBA00006538"/>
    </source>
</evidence>
<dbReference type="SUPFAM" id="SSF54637">
    <property type="entry name" value="Thioesterase/thiol ester dehydrase-isomerase"/>
    <property type="match status" value="2"/>
</dbReference>
<dbReference type="Pfam" id="PF13622">
    <property type="entry name" value="4HBT_3"/>
    <property type="match status" value="1"/>
</dbReference>
<feature type="region of interest" description="Disordered" evidence="3">
    <location>
        <begin position="1"/>
        <end position="25"/>
    </location>
</feature>
<evidence type="ECO:0000256" key="2">
    <source>
        <dbReference type="ARBA" id="ARBA00022801"/>
    </source>
</evidence>
<proteinExistence type="inferred from homology"/>
<dbReference type="KEGG" id="fal:FRAAL6303"/>
<dbReference type="GO" id="GO:0009062">
    <property type="term" value="P:fatty acid catabolic process"/>
    <property type="evidence" value="ECO:0007669"/>
    <property type="project" value="TreeGrafter"/>
</dbReference>
<evidence type="ECO:0008006" key="8">
    <source>
        <dbReference type="Google" id="ProtNLM"/>
    </source>
</evidence>
<evidence type="ECO:0000313" key="7">
    <source>
        <dbReference type="Proteomes" id="UP000000657"/>
    </source>
</evidence>
<evidence type="ECO:0000313" key="6">
    <source>
        <dbReference type="EMBL" id="CAJ64926.1"/>
    </source>
</evidence>
<dbReference type="STRING" id="326424.FRAAL6303"/>
<comment type="similarity">
    <text evidence="1">Belongs to the C/M/P thioester hydrolase family.</text>
</comment>
<dbReference type="GO" id="GO:0047617">
    <property type="term" value="F:fatty acyl-CoA hydrolase activity"/>
    <property type="evidence" value="ECO:0007669"/>
    <property type="project" value="InterPro"/>
</dbReference>
<accession>Q0RCA1</accession>
<dbReference type="InterPro" id="IPR042171">
    <property type="entry name" value="Acyl-CoA_hotdog"/>
</dbReference>
<feature type="domain" description="Acyl-CoA thioesterase-like C-terminal" evidence="5">
    <location>
        <begin position="168"/>
        <end position="280"/>
    </location>
</feature>
<dbReference type="InterPro" id="IPR049449">
    <property type="entry name" value="TesB_ACOT8-like_N"/>
</dbReference>
<sequence length="296" mass="31714">MGGRSVETIDPQRDGSPSARPDPLVPVNAQAPGVFTLSDLLAVLDLDGDVPPVPARCLVSAHGGILGAQLLGQQIVLAERLAPGKTVHSLHTIFSRPGDCRQPLWVDVERLAHGGSIDALALSFRQGSLHICRADVMLRAAEADFLSVQASRVDLPGPEAGVPRPDRPMMPWEVRVLPRAEPHRLDQWQRIPDAGADPTVWRALLAHSCELLPLADLLAAAGIPPLPGERPQVAAAVLSQTVTFLDDLDVRDWHLFQVRTVHAGHGRAVGRIEVFGPDGVQRAAAEVVGLLRPARP</sequence>
<dbReference type="InterPro" id="IPR029069">
    <property type="entry name" value="HotDog_dom_sf"/>
</dbReference>
<dbReference type="PANTHER" id="PTHR11066:SF34">
    <property type="entry name" value="ACYL-COENZYME A THIOESTERASE 8"/>
    <property type="match status" value="1"/>
</dbReference>
<dbReference type="PANTHER" id="PTHR11066">
    <property type="entry name" value="ACYL-COA THIOESTERASE"/>
    <property type="match status" value="1"/>
</dbReference>
<dbReference type="InterPro" id="IPR049450">
    <property type="entry name" value="ACOT8-like_C"/>
</dbReference>
<dbReference type="EMBL" id="CT573213">
    <property type="protein sequence ID" value="CAJ64926.1"/>
    <property type="molecule type" value="Genomic_DNA"/>
</dbReference>
<protein>
    <recommendedName>
        <fullName evidence="8">Acyl-CoA thioesterase II</fullName>
    </recommendedName>
</protein>
<dbReference type="Proteomes" id="UP000000657">
    <property type="component" value="Chromosome"/>
</dbReference>
<reference evidence="6 7" key="1">
    <citation type="journal article" date="2007" name="Genome Res.">
        <title>Genome characteristics of facultatively symbiotic Frankia sp. strains reflect host range and host plant biogeography.</title>
        <authorList>
            <person name="Normand P."/>
            <person name="Lapierre P."/>
            <person name="Tisa L.S."/>
            <person name="Gogarten J.P."/>
            <person name="Alloisio N."/>
            <person name="Bagnarol E."/>
            <person name="Bassi C.A."/>
            <person name="Berry A.M."/>
            <person name="Bickhart D.M."/>
            <person name="Choisne N."/>
            <person name="Couloux A."/>
            <person name="Cournoyer B."/>
            <person name="Cruveiller S."/>
            <person name="Daubin V."/>
            <person name="Demange N."/>
            <person name="Francino M.P."/>
            <person name="Goltsman E."/>
            <person name="Huang Y."/>
            <person name="Kopp O.R."/>
            <person name="Labarre L."/>
            <person name="Lapidus A."/>
            <person name="Lavire C."/>
            <person name="Marechal J."/>
            <person name="Martinez M."/>
            <person name="Mastronunzio J.E."/>
            <person name="Mullin B.C."/>
            <person name="Niemann J."/>
            <person name="Pujic P."/>
            <person name="Rawnsley T."/>
            <person name="Rouy Z."/>
            <person name="Schenowitz C."/>
            <person name="Sellstedt A."/>
            <person name="Tavares F."/>
            <person name="Tomkins J.P."/>
            <person name="Vallenet D."/>
            <person name="Valverde C."/>
            <person name="Wall L.G."/>
            <person name="Wang Y."/>
            <person name="Medigue C."/>
            <person name="Benson D.R."/>
        </authorList>
    </citation>
    <scope>NUCLEOTIDE SEQUENCE [LARGE SCALE GENOMIC DNA]</scope>
    <source>
        <strain evidence="7">DSM 45986 / CECT 9034 / ACN14a</strain>
    </source>
</reference>
<evidence type="ECO:0000259" key="5">
    <source>
        <dbReference type="Pfam" id="PF20789"/>
    </source>
</evidence>